<dbReference type="Pfam" id="PF02678">
    <property type="entry name" value="Pirin"/>
    <property type="match status" value="1"/>
</dbReference>
<keyword evidence="6" id="KW-1185">Reference proteome</keyword>
<dbReference type="Gene3D" id="2.60.120.10">
    <property type="entry name" value="Jelly Rolls"/>
    <property type="match status" value="2"/>
</dbReference>
<dbReference type="InterPro" id="IPR012093">
    <property type="entry name" value="Pirin"/>
</dbReference>
<dbReference type="InterPro" id="IPR041602">
    <property type="entry name" value="Quercetinase_C"/>
</dbReference>
<evidence type="ECO:0000313" key="5">
    <source>
        <dbReference type="EMBL" id="MCP9612496.1"/>
    </source>
</evidence>
<feature type="domain" description="Pirin N-terminal" evidence="3">
    <location>
        <begin position="13"/>
        <end position="120"/>
    </location>
</feature>
<dbReference type="RefSeq" id="WP_255027811.1">
    <property type="nucleotide sequence ID" value="NZ_JANDHW010000010.1"/>
</dbReference>
<dbReference type="EMBL" id="JANDHW010000010">
    <property type="protein sequence ID" value="MCP9612496.1"/>
    <property type="molecule type" value="Genomic_DNA"/>
</dbReference>
<dbReference type="PANTHER" id="PTHR43212:SF3">
    <property type="entry name" value="QUERCETIN 2,3-DIOXYGENASE"/>
    <property type="match status" value="1"/>
</dbReference>
<dbReference type="Pfam" id="PF17954">
    <property type="entry name" value="Pirin_C_2"/>
    <property type="match status" value="1"/>
</dbReference>
<evidence type="ECO:0000259" key="4">
    <source>
        <dbReference type="Pfam" id="PF17954"/>
    </source>
</evidence>
<comment type="caution">
    <text evidence="5">The sequence shown here is derived from an EMBL/GenBank/DDBJ whole genome shotgun (WGS) entry which is preliminary data.</text>
</comment>
<evidence type="ECO:0000313" key="6">
    <source>
        <dbReference type="Proteomes" id="UP001205603"/>
    </source>
</evidence>
<gene>
    <name evidence="5" type="ORF">NMU02_10375</name>
</gene>
<feature type="domain" description="Quercetin 2,3-dioxygenase C-terminal cupin" evidence="4">
    <location>
        <begin position="147"/>
        <end position="232"/>
    </location>
</feature>
<evidence type="ECO:0000259" key="3">
    <source>
        <dbReference type="Pfam" id="PF02678"/>
    </source>
</evidence>
<dbReference type="InterPro" id="IPR011051">
    <property type="entry name" value="RmlC_Cupin_sf"/>
</dbReference>
<reference evidence="5 6" key="1">
    <citation type="submission" date="2022-07" db="EMBL/GenBank/DDBJ databases">
        <title>Fecal culturing of patients with breast cancer.</title>
        <authorList>
            <person name="Teng N.M.Y."/>
            <person name="Kiu R."/>
            <person name="Evans R."/>
            <person name="Baker D.J."/>
            <person name="Zenner C."/>
            <person name="Robinson S.D."/>
            <person name="Hall L.J."/>
        </authorList>
    </citation>
    <scope>NUCLEOTIDE SEQUENCE [LARGE SCALE GENOMIC DNA]</scope>
    <source>
        <strain evidence="5 6">LH1063</strain>
    </source>
</reference>
<dbReference type="CDD" id="cd02910">
    <property type="entry name" value="cupin_Yhhw_N"/>
    <property type="match status" value="1"/>
</dbReference>
<sequence>MKTIIDRADTRGHANHGWLDTYHTFSFAGYHNPARMGFGALRVLNDDKVAPGKGFDTHPHDNMEIVSIPLKGSLKHGDSTNNQRVITIGDIQVMSAGTGIMHSERNNSSTEPVEFLQIWVFPKYRDTKPGYQDYSIRDLVKKNELSLIISPDDEVPATLGQDTWFSIGNLDKGTEITYRLHGESNGVYIFVIEGEIDAGGTILERRDGMGVYETPSITLKALTGCEVLLMEVPMR</sequence>
<dbReference type="PANTHER" id="PTHR43212">
    <property type="entry name" value="QUERCETIN 2,3-DIOXYGENASE"/>
    <property type="match status" value="1"/>
</dbReference>
<dbReference type="InterPro" id="IPR014710">
    <property type="entry name" value="RmlC-like_jellyroll"/>
</dbReference>
<dbReference type="PIRSF" id="PIRSF006232">
    <property type="entry name" value="Pirin"/>
    <property type="match status" value="1"/>
</dbReference>
<evidence type="ECO:0000256" key="1">
    <source>
        <dbReference type="ARBA" id="ARBA00008416"/>
    </source>
</evidence>
<dbReference type="Proteomes" id="UP001205603">
    <property type="component" value="Unassembled WGS sequence"/>
</dbReference>
<evidence type="ECO:0000256" key="2">
    <source>
        <dbReference type="RuleBase" id="RU003457"/>
    </source>
</evidence>
<organism evidence="5 6">
    <name type="scientific">Coprobacter tertius</name>
    <dbReference type="NCBI Taxonomy" id="2944915"/>
    <lineage>
        <taxon>Bacteria</taxon>
        <taxon>Pseudomonadati</taxon>
        <taxon>Bacteroidota</taxon>
        <taxon>Bacteroidia</taxon>
        <taxon>Bacteroidales</taxon>
        <taxon>Barnesiellaceae</taxon>
        <taxon>Coprobacter</taxon>
    </lineage>
</organism>
<proteinExistence type="inferred from homology"/>
<accession>A0ABT1MJA1</accession>
<name>A0ABT1MJA1_9BACT</name>
<dbReference type="InterPro" id="IPR003829">
    <property type="entry name" value="Pirin_N_dom"/>
</dbReference>
<protein>
    <submittedName>
        <fullName evidence="5">Pirin family protein</fullName>
    </submittedName>
</protein>
<comment type="similarity">
    <text evidence="1 2">Belongs to the pirin family.</text>
</comment>
<dbReference type="SUPFAM" id="SSF51182">
    <property type="entry name" value="RmlC-like cupins"/>
    <property type="match status" value="1"/>
</dbReference>